<sequence length="743" mass="82117">MPPVWDQRSAMWLAALLTLLLCRSLESHGNSFTINSINMQSLPDWTVENGQNLTLQCIVDISTTSHVKPQHQVLFYKDDVLVHNVSSVKNTESFLIPQARAHDSGMYKCTVLLNNKKKTTEENRLRVTGVSSPRVTLDKKEAIQGGVVIVNCSVPEERAPIHFRVEKFEKNTKTLKLKKEKTSLEQNFVTVEFPIGEQDHILYFTCEARISLGFQIETSKTSESDDVTVRESFSTPSFDISPTGTITEGDQLSIKCTTQVNHLARETPEIIILKDKTIVASSKQGHETVYSVMATVEQNGNYTCKVESSRLSKVNSTVVNVIELFPKPKLESLSTRVDQGERLDLLCSIPKAPPANFTIHKEGVIVSQAQNFTKIAEAGDSGTYTCTAGIGKVVKKSNAVQITVCGNISKPRIFHNTKSEIIKGHAVRISCQSINGTLPITYYLLKGSDVLETITKNSSDPAVFQDSPTKDVEYKCVADNCHSHPEVSSEVLSIKVIAPVTQVKLTILRNPEVESGKEIVLQCSVNEGTVPITYKFYKDEEHKPFHQITSNDTSVIWYKEQASKEQEGRYHCVASNKASVTQSSTQSSTQSNRLTVKIFLASWKKGLIAVVVIGVVIATLVVGAKCYVLRKAKAKQVPVEMSRPAAPLLKSNNEKVSEPDIEANSHYGYNDEVGNHVMKQPNESKADPMNSDVEYTEVQVTSADPQQVLGSKGTDTVYSEIRKANPNSVENRYSRTQGSLDGT</sequence>
<feature type="region of interest" description="Disordered" evidence="17">
    <location>
        <begin position="664"/>
        <end position="743"/>
    </location>
</feature>
<dbReference type="GO" id="GO:0004888">
    <property type="term" value="F:transmembrane signaling receptor activity"/>
    <property type="evidence" value="ECO:0007669"/>
    <property type="project" value="TreeGrafter"/>
</dbReference>
<dbReference type="AlphaFoldDB" id="H0VL50"/>
<dbReference type="GeneTree" id="ENSGT01140000282577"/>
<dbReference type="GO" id="GO:0045121">
    <property type="term" value="C:membrane raft"/>
    <property type="evidence" value="ECO:0007669"/>
    <property type="project" value="UniProtKB-SubCell"/>
</dbReference>
<evidence type="ECO:0000256" key="15">
    <source>
        <dbReference type="ARBA" id="ARBA00023319"/>
    </source>
</evidence>
<dbReference type="GO" id="GO:0150107">
    <property type="term" value="P:positive regulation of protein localization to cell-cell junction"/>
    <property type="evidence" value="ECO:0007669"/>
    <property type="project" value="Ensembl"/>
</dbReference>
<dbReference type="InterPro" id="IPR040878">
    <property type="entry name" value="IL-40-like_Ig"/>
</dbReference>
<feature type="domain" description="Ig-like" evidence="20">
    <location>
        <begin position="499"/>
        <end position="595"/>
    </location>
</feature>
<dbReference type="GO" id="GO:0051897">
    <property type="term" value="P:positive regulation of phosphatidylinositol 3-kinase/protein kinase B signal transduction"/>
    <property type="evidence" value="ECO:0007669"/>
    <property type="project" value="Ensembl"/>
</dbReference>
<dbReference type="GO" id="GO:0030335">
    <property type="term" value="P:positive regulation of cell migration"/>
    <property type="evidence" value="ECO:0007669"/>
    <property type="project" value="Ensembl"/>
</dbReference>
<dbReference type="SMART" id="SM00409">
    <property type="entry name" value="IG"/>
    <property type="match status" value="4"/>
</dbReference>
<dbReference type="GO" id="GO:0005730">
    <property type="term" value="C:nucleolus"/>
    <property type="evidence" value="ECO:0007669"/>
    <property type="project" value="Ensembl"/>
</dbReference>
<keyword evidence="22" id="KW-1185">Reference proteome</keyword>
<feature type="signal peptide" evidence="19">
    <location>
        <begin position="1"/>
        <end position="27"/>
    </location>
</feature>
<dbReference type="GeneID" id="100734230"/>
<keyword evidence="7 19" id="KW-0732">Signal</keyword>
<comment type="subcellular location">
    <subcellularLocation>
        <location evidence="2">Cell junction</location>
    </subcellularLocation>
    <subcellularLocation>
        <location evidence="1">Cell membrane</location>
        <topology evidence="1">Single-pass type I membrane protein</topology>
    </subcellularLocation>
    <subcellularLocation>
        <location evidence="3">Membrane raft</location>
    </subcellularLocation>
</comment>
<dbReference type="GO" id="GO:0001525">
    <property type="term" value="P:angiogenesis"/>
    <property type="evidence" value="ECO:0007669"/>
    <property type="project" value="Ensembl"/>
</dbReference>
<evidence type="ECO:0000256" key="18">
    <source>
        <dbReference type="SAM" id="Phobius"/>
    </source>
</evidence>
<dbReference type="PROSITE" id="PS50835">
    <property type="entry name" value="IG_LIKE"/>
    <property type="match status" value="4"/>
</dbReference>
<feature type="compositionally biased region" description="Polar residues" evidence="17">
    <location>
        <begin position="698"/>
        <end position="717"/>
    </location>
</feature>
<evidence type="ECO:0000256" key="8">
    <source>
        <dbReference type="ARBA" id="ARBA00022737"/>
    </source>
</evidence>
<keyword evidence="12 18" id="KW-0472">Membrane</keyword>
<dbReference type="Bgee" id="ENSCPOG00000012306">
    <property type="expression patterns" value="Expressed in thyroid gland and 13 other cell types or tissues"/>
</dbReference>
<dbReference type="GO" id="GO:0043410">
    <property type="term" value="P:positive regulation of MAPK cascade"/>
    <property type="evidence" value="ECO:0007669"/>
    <property type="project" value="Ensembl"/>
</dbReference>
<dbReference type="Gene3D" id="2.60.40.10">
    <property type="entry name" value="Immunoglobulins"/>
    <property type="match status" value="5"/>
</dbReference>
<feature type="domain" description="Ig-like" evidence="20">
    <location>
        <begin position="328"/>
        <end position="403"/>
    </location>
</feature>
<evidence type="ECO:0000313" key="21">
    <source>
        <dbReference type="Ensembl" id="ENSCPOP00000011069.3"/>
    </source>
</evidence>
<evidence type="ECO:0000256" key="2">
    <source>
        <dbReference type="ARBA" id="ARBA00004282"/>
    </source>
</evidence>
<evidence type="ECO:0000259" key="20">
    <source>
        <dbReference type="PROSITE" id="PS50835"/>
    </source>
</evidence>
<feature type="compositionally biased region" description="Polar residues" evidence="17">
    <location>
        <begin position="725"/>
        <end position="743"/>
    </location>
</feature>
<dbReference type="InParanoid" id="H0VL50"/>
<dbReference type="GO" id="GO:0005654">
    <property type="term" value="C:nucleoplasm"/>
    <property type="evidence" value="ECO:0007669"/>
    <property type="project" value="Ensembl"/>
</dbReference>
<reference evidence="21" key="2">
    <citation type="submission" date="2025-08" db="UniProtKB">
        <authorList>
            <consortium name="Ensembl"/>
        </authorList>
    </citation>
    <scope>IDENTIFICATION</scope>
    <source>
        <strain evidence="21">2N</strain>
    </source>
</reference>
<evidence type="ECO:0000256" key="19">
    <source>
        <dbReference type="SAM" id="SignalP"/>
    </source>
</evidence>
<dbReference type="GO" id="GO:0044291">
    <property type="term" value="C:cell-cell contact zone"/>
    <property type="evidence" value="ECO:0007669"/>
    <property type="project" value="Ensembl"/>
</dbReference>
<dbReference type="GO" id="GO:0050982">
    <property type="term" value="P:detection of mechanical stimulus"/>
    <property type="evidence" value="ECO:0007669"/>
    <property type="project" value="Ensembl"/>
</dbReference>
<evidence type="ECO:0000256" key="13">
    <source>
        <dbReference type="ARBA" id="ARBA00023157"/>
    </source>
</evidence>
<reference evidence="21" key="3">
    <citation type="submission" date="2025-09" db="UniProtKB">
        <authorList>
            <consortium name="Ensembl"/>
        </authorList>
    </citation>
    <scope>IDENTIFICATION</scope>
    <source>
        <strain evidence="21">2N</strain>
    </source>
</reference>
<dbReference type="GO" id="GO:0071260">
    <property type="term" value="P:cellular response to mechanical stimulus"/>
    <property type="evidence" value="ECO:0007669"/>
    <property type="project" value="Ensembl"/>
</dbReference>
<dbReference type="RefSeq" id="XP_005002033.1">
    <property type="nucleotide sequence ID" value="XM_005001976.3"/>
</dbReference>
<dbReference type="GO" id="GO:0032991">
    <property type="term" value="C:protein-containing complex"/>
    <property type="evidence" value="ECO:0007669"/>
    <property type="project" value="Ensembl"/>
</dbReference>
<dbReference type="GO" id="GO:0042060">
    <property type="term" value="P:wound healing"/>
    <property type="evidence" value="ECO:0007669"/>
    <property type="project" value="Ensembl"/>
</dbReference>
<dbReference type="GO" id="GO:0006909">
    <property type="term" value="P:phagocytosis"/>
    <property type="evidence" value="ECO:0007669"/>
    <property type="project" value="Ensembl"/>
</dbReference>
<dbReference type="PANTHER" id="PTHR11481:SF5">
    <property type="entry name" value="PLATELET ENDOTHELIAL CELL ADHESION MOLECULE"/>
    <property type="match status" value="1"/>
</dbReference>
<dbReference type="Proteomes" id="UP000005447">
    <property type="component" value="Unassembled WGS sequence"/>
</dbReference>
<dbReference type="GO" id="GO:0070830">
    <property type="term" value="P:bicellular tight junction assembly"/>
    <property type="evidence" value="ECO:0007669"/>
    <property type="project" value="Ensembl"/>
</dbReference>
<keyword evidence="9" id="KW-0130">Cell adhesion</keyword>
<dbReference type="OMA" id="FLSCDYE"/>
<organism evidence="21 22">
    <name type="scientific">Cavia porcellus</name>
    <name type="common">Guinea pig</name>
    <dbReference type="NCBI Taxonomy" id="10141"/>
    <lineage>
        <taxon>Eukaryota</taxon>
        <taxon>Metazoa</taxon>
        <taxon>Chordata</taxon>
        <taxon>Craniata</taxon>
        <taxon>Vertebrata</taxon>
        <taxon>Euteleostomi</taxon>
        <taxon>Mammalia</taxon>
        <taxon>Eutheria</taxon>
        <taxon>Euarchontoglires</taxon>
        <taxon>Glires</taxon>
        <taxon>Rodentia</taxon>
        <taxon>Hystricomorpha</taxon>
        <taxon>Caviidae</taxon>
        <taxon>Cavia</taxon>
    </lineage>
</organism>
<evidence type="ECO:0000256" key="6">
    <source>
        <dbReference type="ARBA" id="ARBA00022692"/>
    </source>
</evidence>
<dbReference type="Pfam" id="PF17736">
    <property type="entry name" value="Ig_C17orf99"/>
    <property type="match status" value="1"/>
</dbReference>
<evidence type="ECO:0000256" key="3">
    <source>
        <dbReference type="ARBA" id="ARBA00004285"/>
    </source>
</evidence>
<keyword evidence="11 18" id="KW-1133">Transmembrane helix</keyword>
<dbReference type="eggNOG" id="ENOG502QW63">
    <property type="taxonomic scope" value="Eukaryota"/>
</dbReference>
<dbReference type="InterPro" id="IPR007110">
    <property type="entry name" value="Ig-like_dom"/>
</dbReference>
<dbReference type="GO" id="GO:0072011">
    <property type="term" value="P:glomerular endothelium development"/>
    <property type="evidence" value="ECO:0007669"/>
    <property type="project" value="Ensembl"/>
</dbReference>
<dbReference type="HOGENOM" id="CLU_024558_0_0_1"/>
<evidence type="ECO:0000256" key="1">
    <source>
        <dbReference type="ARBA" id="ARBA00004251"/>
    </source>
</evidence>
<dbReference type="GO" id="GO:0007166">
    <property type="term" value="P:cell surface receptor signaling pathway"/>
    <property type="evidence" value="ECO:0007669"/>
    <property type="project" value="Ensembl"/>
</dbReference>
<proteinExistence type="predicted"/>
<evidence type="ECO:0000256" key="11">
    <source>
        <dbReference type="ARBA" id="ARBA00022989"/>
    </source>
</evidence>
<dbReference type="GO" id="GO:0030485">
    <property type="term" value="C:smooth muscle contractile fiber"/>
    <property type="evidence" value="ECO:0007669"/>
    <property type="project" value="Ensembl"/>
</dbReference>
<evidence type="ECO:0000313" key="22">
    <source>
        <dbReference type="Proteomes" id="UP000005447"/>
    </source>
</evidence>
<feature type="chain" id="PRO_5011539627" description="Platelet endothelial cell adhesion molecule" evidence="19">
    <location>
        <begin position="28"/>
        <end position="743"/>
    </location>
</feature>
<dbReference type="FunCoup" id="H0VL50">
    <property type="interactions" value="356"/>
</dbReference>
<reference evidence="22" key="1">
    <citation type="journal article" date="2011" name="Nature">
        <title>A high-resolution map of human evolutionary constraint using 29 mammals.</title>
        <authorList>
            <person name="Lindblad-Toh K."/>
            <person name="Garber M."/>
            <person name="Zuk O."/>
            <person name="Lin M.F."/>
            <person name="Parker B.J."/>
            <person name="Washietl S."/>
            <person name="Kheradpour P."/>
            <person name="Ernst J."/>
            <person name="Jordan G."/>
            <person name="Mauceli E."/>
            <person name="Ward L.D."/>
            <person name="Lowe C.B."/>
            <person name="Holloway A.K."/>
            <person name="Clamp M."/>
            <person name="Gnerre S."/>
            <person name="Alfoldi J."/>
            <person name="Beal K."/>
            <person name="Chang J."/>
            <person name="Clawson H."/>
            <person name="Cuff J."/>
            <person name="Di Palma F."/>
            <person name="Fitzgerald S."/>
            <person name="Flicek P."/>
            <person name="Guttman M."/>
            <person name="Hubisz M.J."/>
            <person name="Jaffe D.B."/>
            <person name="Jungreis I."/>
            <person name="Kent W.J."/>
            <person name="Kostka D."/>
            <person name="Lara M."/>
            <person name="Martins A.L."/>
            <person name="Massingham T."/>
            <person name="Moltke I."/>
            <person name="Raney B.J."/>
            <person name="Rasmussen M.D."/>
            <person name="Robinson J."/>
            <person name="Stark A."/>
            <person name="Vilella A.J."/>
            <person name="Wen J."/>
            <person name="Xie X."/>
            <person name="Zody M.C."/>
            <person name="Baldwin J."/>
            <person name="Bloom T."/>
            <person name="Chin C.W."/>
            <person name="Heiman D."/>
            <person name="Nicol R."/>
            <person name="Nusbaum C."/>
            <person name="Young S."/>
            <person name="Wilkinson J."/>
            <person name="Worley K.C."/>
            <person name="Kovar C.L."/>
            <person name="Muzny D.M."/>
            <person name="Gibbs R.A."/>
            <person name="Cree A."/>
            <person name="Dihn H.H."/>
            <person name="Fowler G."/>
            <person name="Jhangiani S."/>
            <person name="Joshi V."/>
            <person name="Lee S."/>
            <person name="Lewis L.R."/>
            <person name="Nazareth L.V."/>
            <person name="Okwuonu G."/>
            <person name="Santibanez J."/>
            <person name="Warren W.C."/>
            <person name="Mardis E.R."/>
            <person name="Weinstock G.M."/>
            <person name="Wilson R.K."/>
            <person name="Delehaunty K."/>
            <person name="Dooling D."/>
            <person name="Fronik C."/>
            <person name="Fulton L."/>
            <person name="Fulton B."/>
            <person name="Graves T."/>
            <person name="Minx P."/>
            <person name="Sodergren E."/>
            <person name="Birney E."/>
            <person name="Margulies E.H."/>
            <person name="Herrero J."/>
            <person name="Green E.D."/>
            <person name="Haussler D."/>
            <person name="Siepel A."/>
            <person name="Goldman N."/>
            <person name="Pollard K.S."/>
            <person name="Pedersen J.S."/>
            <person name="Lander E.S."/>
            <person name="Kellis M."/>
        </authorList>
    </citation>
    <scope>NUCLEOTIDE SEQUENCE [LARGE SCALE GENOMIC DNA]</scope>
    <source>
        <strain evidence="22">2N</strain>
    </source>
</reference>
<dbReference type="Pfam" id="PF13927">
    <property type="entry name" value="Ig_3"/>
    <property type="match status" value="1"/>
</dbReference>
<dbReference type="GO" id="GO:0006955">
    <property type="term" value="P:immune response"/>
    <property type="evidence" value="ECO:0007669"/>
    <property type="project" value="TreeGrafter"/>
</dbReference>
<dbReference type="Pfam" id="PF13895">
    <property type="entry name" value="Ig_2"/>
    <property type="match status" value="2"/>
</dbReference>
<dbReference type="OrthoDB" id="9950534at2759"/>
<dbReference type="GO" id="GO:0035696">
    <property type="term" value="P:monocyte extravasation"/>
    <property type="evidence" value="ECO:0007669"/>
    <property type="project" value="Ensembl"/>
</dbReference>
<keyword evidence="15" id="KW-0393">Immunoglobulin domain</keyword>
<dbReference type="InterPro" id="IPR003599">
    <property type="entry name" value="Ig_sub"/>
</dbReference>
<evidence type="ECO:0000256" key="17">
    <source>
        <dbReference type="SAM" id="MobiDB-lite"/>
    </source>
</evidence>
<dbReference type="STRING" id="10141.ENSCPOP00000011069"/>
<dbReference type="GO" id="GO:0007156">
    <property type="term" value="P:homophilic cell adhesion via plasma membrane adhesion molecules"/>
    <property type="evidence" value="ECO:0007669"/>
    <property type="project" value="Ensembl"/>
</dbReference>
<keyword evidence="6 18" id="KW-0812">Transmembrane</keyword>
<feature type="domain" description="Ig-like" evidence="20">
    <location>
        <begin position="35"/>
        <end position="126"/>
    </location>
</feature>
<evidence type="ECO:0000256" key="10">
    <source>
        <dbReference type="ARBA" id="ARBA00022949"/>
    </source>
</evidence>
<dbReference type="EMBL" id="AAKN02045217">
    <property type="status" value="NOT_ANNOTATED_CDS"/>
    <property type="molecule type" value="Genomic_DNA"/>
</dbReference>
<dbReference type="GO" id="GO:0043542">
    <property type="term" value="P:endothelial cell migration"/>
    <property type="evidence" value="ECO:0007669"/>
    <property type="project" value="Ensembl"/>
</dbReference>
<dbReference type="GO" id="GO:0050904">
    <property type="term" value="P:diapedesis"/>
    <property type="evidence" value="ECO:0007669"/>
    <property type="project" value="Ensembl"/>
</dbReference>
<dbReference type="GO" id="GO:0001886">
    <property type="term" value="P:endothelial cell morphogenesis"/>
    <property type="evidence" value="ECO:0007669"/>
    <property type="project" value="Ensembl"/>
</dbReference>
<dbReference type="GO" id="GO:0007159">
    <property type="term" value="P:leukocyte cell-cell adhesion"/>
    <property type="evidence" value="ECO:0007669"/>
    <property type="project" value="Ensembl"/>
</dbReference>
<dbReference type="GO" id="GO:0009897">
    <property type="term" value="C:external side of plasma membrane"/>
    <property type="evidence" value="ECO:0007669"/>
    <property type="project" value="Ensembl"/>
</dbReference>
<evidence type="ECO:0000256" key="16">
    <source>
        <dbReference type="ARBA" id="ARBA00049765"/>
    </source>
</evidence>
<evidence type="ECO:0000256" key="12">
    <source>
        <dbReference type="ARBA" id="ARBA00023136"/>
    </source>
</evidence>
<dbReference type="GO" id="GO:0090673">
    <property type="term" value="P:endothelial cell-matrix adhesion"/>
    <property type="evidence" value="ECO:0007669"/>
    <property type="project" value="Ensembl"/>
</dbReference>
<keyword evidence="13" id="KW-1015">Disulfide bond</keyword>
<dbReference type="GO" id="GO:0061028">
    <property type="term" value="P:establishment of endothelial barrier"/>
    <property type="evidence" value="ECO:0007669"/>
    <property type="project" value="Ensembl"/>
</dbReference>
<keyword evidence="10" id="KW-0965">Cell junction</keyword>
<dbReference type="PANTHER" id="PTHR11481">
    <property type="entry name" value="IMMUNOGLOBULIN FC RECEPTOR"/>
    <property type="match status" value="1"/>
</dbReference>
<keyword evidence="14" id="KW-0325">Glycoprotein</keyword>
<keyword evidence="8" id="KW-0677">Repeat</keyword>
<feature type="transmembrane region" description="Helical" evidence="18">
    <location>
        <begin position="607"/>
        <end position="628"/>
    </location>
</feature>
<keyword evidence="5" id="KW-0597">Phosphoprotein</keyword>
<name>H0VL50_CAVPO</name>
<evidence type="ECO:0000256" key="9">
    <source>
        <dbReference type="ARBA" id="ARBA00022889"/>
    </source>
</evidence>
<dbReference type="CTD" id="5175"/>
<dbReference type="GO" id="GO:0005829">
    <property type="term" value="C:cytosol"/>
    <property type="evidence" value="ECO:0007669"/>
    <property type="project" value="Ensembl"/>
</dbReference>
<keyword evidence="4" id="KW-1003">Cell membrane</keyword>
<evidence type="ECO:0000256" key="4">
    <source>
        <dbReference type="ARBA" id="ARBA00022475"/>
    </source>
</evidence>
<dbReference type="Ensembl" id="ENSCPOT00000012423.3">
    <property type="protein sequence ID" value="ENSCPOP00000011069.3"/>
    <property type="gene ID" value="ENSCPOG00000012306.4"/>
</dbReference>
<dbReference type="SUPFAM" id="SSF48726">
    <property type="entry name" value="Immunoglobulin"/>
    <property type="match status" value="4"/>
</dbReference>
<accession>H0VL50</accession>
<dbReference type="InterPro" id="IPR050488">
    <property type="entry name" value="Ig_Fc_receptor"/>
</dbReference>
<dbReference type="InterPro" id="IPR036179">
    <property type="entry name" value="Ig-like_dom_sf"/>
</dbReference>
<protein>
    <recommendedName>
        <fullName evidence="16">Platelet endothelial cell adhesion molecule</fullName>
    </recommendedName>
</protein>
<evidence type="ECO:0000256" key="7">
    <source>
        <dbReference type="ARBA" id="ARBA00022729"/>
    </source>
</evidence>
<evidence type="ECO:0000256" key="14">
    <source>
        <dbReference type="ARBA" id="ARBA00023180"/>
    </source>
</evidence>
<gene>
    <name evidence="21" type="primary">PECAM1</name>
</gene>
<dbReference type="RefSeq" id="XP_013003840.1">
    <property type="nucleotide sequence ID" value="XM_013148386.3"/>
</dbReference>
<feature type="domain" description="Ig-like" evidence="20">
    <location>
        <begin position="236"/>
        <end position="320"/>
    </location>
</feature>
<dbReference type="GO" id="GO:0007266">
    <property type="term" value="P:Rho protein signal transduction"/>
    <property type="evidence" value="ECO:0007669"/>
    <property type="project" value="Ensembl"/>
</dbReference>
<dbReference type="GO" id="GO:0042803">
    <property type="term" value="F:protein homodimerization activity"/>
    <property type="evidence" value="ECO:0007669"/>
    <property type="project" value="Ensembl"/>
</dbReference>
<dbReference type="VEuPathDB" id="HostDB:ENSCPOG00000012306"/>
<dbReference type="GO" id="GO:0042311">
    <property type="term" value="P:vasodilation"/>
    <property type="evidence" value="ECO:0007669"/>
    <property type="project" value="Ensembl"/>
</dbReference>
<dbReference type="InterPro" id="IPR013783">
    <property type="entry name" value="Ig-like_fold"/>
</dbReference>
<evidence type="ECO:0000256" key="5">
    <source>
        <dbReference type="ARBA" id="ARBA00022553"/>
    </source>
</evidence>
<dbReference type="GO" id="GO:0072672">
    <property type="term" value="P:neutrophil extravasation"/>
    <property type="evidence" value="ECO:0007669"/>
    <property type="project" value="Ensembl"/>
</dbReference>
<dbReference type="GO" id="GO:0005615">
    <property type="term" value="C:extracellular space"/>
    <property type="evidence" value="ECO:0007669"/>
    <property type="project" value="Ensembl"/>
</dbReference>